<dbReference type="SUPFAM" id="SSF48008">
    <property type="entry name" value="GntR ligand-binding domain-like"/>
    <property type="match status" value="1"/>
</dbReference>
<keyword evidence="6" id="KW-1185">Reference proteome</keyword>
<evidence type="ECO:0000256" key="1">
    <source>
        <dbReference type="ARBA" id="ARBA00023015"/>
    </source>
</evidence>
<dbReference type="SUPFAM" id="SSF46785">
    <property type="entry name" value="Winged helix' DNA-binding domain"/>
    <property type="match status" value="1"/>
</dbReference>
<dbReference type="InterPro" id="IPR008920">
    <property type="entry name" value="TF_FadR/GntR_C"/>
</dbReference>
<dbReference type="PROSITE" id="PS50949">
    <property type="entry name" value="HTH_GNTR"/>
    <property type="match status" value="1"/>
</dbReference>
<dbReference type="Gene3D" id="1.20.120.530">
    <property type="entry name" value="GntR ligand-binding domain-like"/>
    <property type="match status" value="1"/>
</dbReference>
<dbReference type="InterPro" id="IPR036390">
    <property type="entry name" value="WH_DNA-bd_sf"/>
</dbReference>
<name>A0A7Z0D0S9_9MICO</name>
<evidence type="ECO:0000313" key="5">
    <source>
        <dbReference type="EMBL" id="NYI65783.1"/>
    </source>
</evidence>
<organism evidence="5 6">
    <name type="scientific">Spelaeicoccus albus</name>
    <dbReference type="NCBI Taxonomy" id="1280376"/>
    <lineage>
        <taxon>Bacteria</taxon>
        <taxon>Bacillati</taxon>
        <taxon>Actinomycetota</taxon>
        <taxon>Actinomycetes</taxon>
        <taxon>Micrococcales</taxon>
        <taxon>Brevibacteriaceae</taxon>
        <taxon>Spelaeicoccus</taxon>
    </lineage>
</organism>
<dbReference type="SMART" id="SM00345">
    <property type="entry name" value="HTH_GNTR"/>
    <property type="match status" value="1"/>
</dbReference>
<feature type="domain" description="HTH gntR-type" evidence="4">
    <location>
        <begin position="17"/>
        <end position="84"/>
    </location>
</feature>
<dbReference type="GO" id="GO:0003677">
    <property type="term" value="F:DNA binding"/>
    <property type="evidence" value="ECO:0007669"/>
    <property type="project" value="UniProtKB-KW"/>
</dbReference>
<dbReference type="GO" id="GO:0003700">
    <property type="term" value="F:DNA-binding transcription factor activity"/>
    <property type="evidence" value="ECO:0007669"/>
    <property type="project" value="InterPro"/>
</dbReference>
<dbReference type="InterPro" id="IPR000524">
    <property type="entry name" value="Tscrpt_reg_HTH_GntR"/>
</dbReference>
<evidence type="ECO:0000313" key="6">
    <source>
        <dbReference type="Proteomes" id="UP000539111"/>
    </source>
</evidence>
<dbReference type="Gene3D" id="1.10.10.10">
    <property type="entry name" value="Winged helix-like DNA-binding domain superfamily/Winged helix DNA-binding domain"/>
    <property type="match status" value="1"/>
</dbReference>
<reference evidence="5 6" key="1">
    <citation type="submission" date="2020-07" db="EMBL/GenBank/DDBJ databases">
        <title>Sequencing the genomes of 1000 actinobacteria strains.</title>
        <authorList>
            <person name="Klenk H.-P."/>
        </authorList>
    </citation>
    <scope>NUCLEOTIDE SEQUENCE [LARGE SCALE GENOMIC DNA]</scope>
    <source>
        <strain evidence="5 6">DSM 26341</strain>
    </source>
</reference>
<evidence type="ECO:0000259" key="4">
    <source>
        <dbReference type="PROSITE" id="PS50949"/>
    </source>
</evidence>
<dbReference type="AlphaFoldDB" id="A0A7Z0D0S9"/>
<dbReference type="RefSeq" id="WP_179424737.1">
    <property type="nucleotide sequence ID" value="NZ_JACBZP010000001.1"/>
</dbReference>
<dbReference type="CDD" id="cd07377">
    <property type="entry name" value="WHTH_GntR"/>
    <property type="match status" value="1"/>
</dbReference>
<gene>
    <name evidence="5" type="ORF">BJY26_000089</name>
</gene>
<dbReference type="PANTHER" id="PTHR43537">
    <property type="entry name" value="TRANSCRIPTIONAL REGULATOR, GNTR FAMILY"/>
    <property type="match status" value="1"/>
</dbReference>
<dbReference type="SMART" id="SM00895">
    <property type="entry name" value="FCD"/>
    <property type="match status" value="1"/>
</dbReference>
<keyword evidence="3" id="KW-0804">Transcription</keyword>
<proteinExistence type="predicted"/>
<dbReference type="Proteomes" id="UP000539111">
    <property type="component" value="Unassembled WGS sequence"/>
</dbReference>
<evidence type="ECO:0000256" key="2">
    <source>
        <dbReference type="ARBA" id="ARBA00023125"/>
    </source>
</evidence>
<dbReference type="EMBL" id="JACBZP010000001">
    <property type="protein sequence ID" value="NYI65783.1"/>
    <property type="molecule type" value="Genomic_DNA"/>
</dbReference>
<dbReference type="PANTHER" id="PTHR43537:SF45">
    <property type="entry name" value="GNTR FAMILY REGULATORY PROTEIN"/>
    <property type="match status" value="1"/>
</dbReference>
<protein>
    <submittedName>
        <fullName evidence="5">DNA-binding GntR family transcriptional regulator</fullName>
    </submittedName>
</protein>
<sequence>MDAPLDDLETGAPAEHAHRTTWAAGVLRRWIGAGRLKPAMKLSEYSLAATLHVSRNTLREAFTVLAGESIITRIPNRGVYVAAPNADDVREMYKVRRMVEPAAVLWGPGSVAREVEAMEAAIERARIARESNLVPDMAGANNDFHRAVVALSGSADLQNLMVRTLAQMRLVFHAMSSIPDFHSHYVERNAELVELIKSGDRPRAADVLREYLDISEAELLEHMSGEGS</sequence>
<dbReference type="Pfam" id="PF07729">
    <property type="entry name" value="FCD"/>
    <property type="match status" value="1"/>
</dbReference>
<keyword evidence="1" id="KW-0805">Transcription regulation</keyword>
<comment type="caution">
    <text evidence="5">The sequence shown here is derived from an EMBL/GenBank/DDBJ whole genome shotgun (WGS) entry which is preliminary data.</text>
</comment>
<dbReference type="InterPro" id="IPR011711">
    <property type="entry name" value="GntR_C"/>
</dbReference>
<accession>A0A7Z0D0S9</accession>
<evidence type="ECO:0000256" key="3">
    <source>
        <dbReference type="ARBA" id="ARBA00023163"/>
    </source>
</evidence>
<dbReference type="Pfam" id="PF00392">
    <property type="entry name" value="GntR"/>
    <property type="match status" value="1"/>
</dbReference>
<keyword evidence="2 5" id="KW-0238">DNA-binding</keyword>
<dbReference type="InterPro" id="IPR036388">
    <property type="entry name" value="WH-like_DNA-bd_sf"/>
</dbReference>